<evidence type="ECO:0000259" key="3">
    <source>
        <dbReference type="PROSITE" id="PS51820"/>
    </source>
</evidence>
<evidence type="ECO:0000313" key="4">
    <source>
        <dbReference type="EMBL" id="PVY42014.1"/>
    </source>
</evidence>
<dbReference type="SUPFAM" id="SSF49899">
    <property type="entry name" value="Concanavalin A-like lectins/glucanases"/>
    <property type="match status" value="1"/>
</dbReference>
<dbReference type="OrthoDB" id="52286at2"/>
<name>A0A2U1B000_9BACT</name>
<dbReference type="Proteomes" id="UP000245959">
    <property type="component" value="Unassembled WGS sequence"/>
</dbReference>
<proteinExistence type="predicted"/>
<sequence>MSMIGIWKWGAVGGALLLAAAGVAAGPLPLIANYTFDGGAADSSGNKLDGKVTGNVKIVSGGKSGGALEVGSGGGVEVRHALFDRMTANFTVSLWVKPEGFADNRWEDGVLFAKGGNAGVQLSMMRSGALFLHGSWGGGWYHSPWSGAGRIAPGKWNHVALTFEKGGTSRLYVNGECVGKFATPFAIWPVGDPLKVGFGRWKGLLDEVAFYAVTLDEKQVRELAAGRRPATRPAVLADMPENDYPVRMTLAVFGHPMGLRAHDATWFKAAERRGGPDAVDWPEFTLEIPTRKRRLELFRQSGRQDLELPLFRDWRNEPVFPHELDARIEPGGHWLRPIAWRWGQYYVYTSDRTARTGSGDYELWVFPVRIAGEGRGAVRSVELSCGGRVIYRRREKLDSLTLLLAANRPGESYRIRVNNGAAGEFEVGLRPVDPDRPVNEPSAVDLKLAGAIEVTNRREAGFPNREEWERDVAAMAGAESALPRAALPPGKPFLRRLGQGAYRSPVRIDLYTVHHGMSGGMWFDGGHLTGFKGTLAEYAAHLADLGFDRDYENIANWYKTTPLDTRYDEWLVELAKQGLEGGVNPRTESLSHANLPLFLRTLPEFYSTGVRDAQLVAGRFRRYPNFRGMMAMGDNAGYYSFWDWAPPIPNRPWARAMTTLHDETAPVVPVGPQVGVGKRFERRGTQAEFVEYLRRYDAAFNSLSLIADAMKRANPRIEFNTTTFGSAPGVLAHGGYAIGTIPGRAIFSGLDRAMAYDWNESMSSKPLHNVALLDRLRSDFPEKELWSCVDDFGLFFRREPRQRAYALVLSRGVRAIGTNFLAHTTGDAKYTEKGWSATFKKPENREEVIAGQKELFAWIHKFGGAYAQMRAAAPVGILYVQEQAQSRRCDAADPKGPHEGKTFEALFLCHAAGWPARIVTPAELKRGLPPEMKALLLVGLNEIDSTWRWHDGLEPALKEFAARGGRILLDDESASPVDAVRTGMSLAAYILQSNQDLTPLLLERNRGNIELLRRAMQGIEAPVASSADPTVWTVVSRAGDVDYVTVVNQKPVPADESPVFERIDRSIDFNFGWGNPLSVGKGKFDEKANRWPDDNYDIEWRGFITPEKSGEYTFSFRLSHQDAATLSIDGREVIGRGVREGKISLQANRRYALAATFHEEVREANVTLHWKSGSGQSASVPPRAFSVDAAGKQPGLKGRYVPNTAYLYKNASKFVAPQTGTLVWNTDRPVYDLRSGERLAGRGEASCDLMEDGFRLYALPPAEIGAVACPVTRGGDGFYYAEPQVTQPSAMKGVPVELTLSRGDDRITVYSGTGLRTALPVAVGDEPGEYRLEVRELIGGRTASETFTVEAAAAEPSRMAELAGLGRIAEPERQALLKFFADRPEQPLVIALTEAQRRDERFRTAAAKLAELARKQGRGEVSVGSAAPGGVVRSLQPVRSIQPYPRWESVNADLVLLGNPRGNLLIFDQQRGGMIPAEAAVEPGKVKLVHTFSPFAAGFEAANLIL</sequence>
<keyword evidence="5" id="KW-1185">Reference proteome</keyword>
<keyword evidence="1" id="KW-0732">Signal</keyword>
<dbReference type="SUPFAM" id="SSF56988">
    <property type="entry name" value="Anthrax protective antigen"/>
    <property type="match status" value="1"/>
</dbReference>
<organism evidence="4 5">
    <name type="scientific">Victivallis vadensis</name>
    <dbReference type="NCBI Taxonomy" id="172901"/>
    <lineage>
        <taxon>Bacteria</taxon>
        <taxon>Pseudomonadati</taxon>
        <taxon>Lentisphaerota</taxon>
        <taxon>Lentisphaeria</taxon>
        <taxon>Victivallales</taxon>
        <taxon>Victivallaceae</taxon>
        <taxon>Victivallis</taxon>
    </lineage>
</organism>
<comment type="caution">
    <text evidence="4">The sequence shown here is derived from an EMBL/GenBank/DDBJ whole genome shotgun (WGS) entry which is preliminary data.</text>
</comment>
<evidence type="ECO:0000313" key="5">
    <source>
        <dbReference type="Proteomes" id="UP000245959"/>
    </source>
</evidence>
<dbReference type="InterPro" id="IPR011658">
    <property type="entry name" value="PA14_dom"/>
</dbReference>
<accession>A0A2U1B000</accession>
<dbReference type="SMART" id="SM00758">
    <property type="entry name" value="PA14"/>
    <property type="match status" value="1"/>
</dbReference>
<dbReference type="PROSITE" id="PS51820">
    <property type="entry name" value="PA14"/>
    <property type="match status" value="1"/>
</dbReference>
<keyword evidence="2" id="KW-1015">Disulfide bond</keyword>
<dbReference type="InterPro" id="IPR006558">
    <property type="entry name" value="LamG-like"/>
</dbReference>
<feature type="domain" description="PA14" evidence="3">
    <location>
        <begin position="1034"/>
        <end position="1184"/>
    </location>
</feature>
<dbReference type="RefSeq" id="WP_116883857.1">
    <property type="nucleotide sequence ID" value="NZ_CABMMC010000082.1"/>
</dbReference>
<reference evidence="4 5" key="1">
    <citation type="submission" date="2018-04" db="EMBL/GenBank/DDBJ databases">
        <title>Genomic Encyclopedia of Type Strains, Phase IV (KMG-IV): sequencing the most valuable type-strain genomes for metagenomic binning, comparative biology and taxonomic classification.</title>
        <authorList>
            <person name="Goeker M."/>
        </authorList>
    </citation>
    <scope>NUCLEOTIDE SEQUENCE [LARGE SCALE GENOMIC DNA]</scope>
    <source>
        <strain evidence="4 5">DSM 14823</strain>
    </source>
</reference>
<evidence type="ECO:0000256" key="2">
    <source>
        <dbReference type="ARBA" id="ARBA00023157"/>
    </source>
</evidence>
<protein>
    <submittedName>
        <fullName evidence="4">PA14 domain-containing protein</fullName>
    </submittedName>
</protein>
<dbReference type="Pfam" id="PF13385">
    <property type="entry name" value="Laminin_G_3"/>
    <property type="match status" value="1"/>
</dbReference>
<dbReference type="SMART" id="SM00560">
    <property type="entry name" value="LamGL"/>
    <property type="match status" value="1"/>
</dbReference>
<dbReference type="Gene3D" id="2.60.120.200">
    <property type="match status" value="1"/>
</dbReference>
<dbReference type="Pfam" id="PF07691">
    <property type="entry name" value="PA14"/>
    <property type="match status" value="1"/>
</dbReference>
<dbReference type="Gene3D" id="3.90.182.10">
    <property type="entry name" value="Toxin - Anthrax Protective Antigen,domain 1"/>
    <property type="match status" value="1"/>
</dbReference>
<gene>
    <name evidence="4" type="ORF">C8D82_11211</name>
</gene>
<evidence type="ECO:0000256" key="1">
    <source>
        <dbReference type="ARBA" id="ARBA00022729"/>
    </source>
</evidence>
<dbReference type="EMBL" id="QEKH01000012">
    <property type="protein sequence ID" value="PVY42014.1"/>
    <property type="molecule type" value="Genomic_DNA"/>
</dbReference>
<dbReference type="InterPro" id="IPR037524">
    <property type="entry name" value="PA14/GLEYA"/>
</dbReference>
<dbReference type="GeneID" id="78295164"/>
<dbReference type="InterPro" id="IPR013320">
    <property type="entry name" value="ConA-like_dom_sf"/>
</dbReference>